<evidence type="ECO:0000256" key="4">
    <source>
        <dbReference type="ARBA" id="ARBA00023016"/>
    </source>
</evidence>
<reference evidence="10" key="1">
    <citation type="submission" date="2021-02" db="EMBL/GenBank/DDBJ databases">
        <title>Skermanella TT6 skin isolate.</title>
        <authorList>
            <person name="Lee K."/>
            <person name="Ganzorig M."/>
        </authorList>
    </citation>
    <scope>NUCLEOTIDE SEQUENCE</scope>
    <source>
        <strain evidence="10">TT6</strain>
    </source>
</reference>
<dbReference type="InterPro" id="IPR050813">
    <property type="entry name" value="Sigma-70_Factor"/>
</dbReference>
<dbReference type="Pfam" id="PF00140">
    <property type="entry name" value="Sigma70_r1_2"/>
    <property type="match status" value="1"/>
</dbReference>
<evidence type="ECO:0000256" key="2">
    <source>
        <dbReference type="ARBA" id="ARBA00022490"/>
    </source>
</evidence>
<sequence length="297" mass="34146">MSWRFVLSIHTDDTLTPFIEESRRFKMLTAEEEIDLGRRWRDEGDRRAMRLLVGSHLRLVIKMARNFAGYGLPVADLIAEGNVGLMQAVEKFDPERGFRFNTYAMWWIRAAMQGYVLHNWSMVKLGTTAAQKKLFFNLRRLKREMQELESGDLSAETVTSIATKLQVPEAEVVDMNRRLAAADSSLNAVTAIDGEMEWQDLLVDQRPDQESIVADADELASRRRLLALGMEKLNDRERRILVERRMKDEPTTLEELSREYAVSRERVRQIEMRAFEKLQKAMLTAAPAALDRLAAAA</sequence>
<evidence type="ECO:0000259" key="9">
    <source>
        <dbReference type="PROSITE" id="PS00716"/>
    </source>
</evidence>
<dbReference type="InterPro" id="IPR000943">
    <property type="entry name" value="RNA_pol_sigma70"/>
</dbReference>
<dbReference type="PIRSF" id="PIRSF000770">
    <property type="entry name" value="RNA_pol_sigma-SigE/K"/>
    <property type="match status" value="1"/>
</dbReference>
<dbReference type="PROSITE" id="PS00716">
    <property type="entry name" value="SIGMA70_2"/>
    <property type="match status" value="1"/>
</dbReference>
<dbReference type="Gene3D" id="1.20.140.160">
    <property type="match status" value="1"/>
</dbReference>
<dbReference type="CDD" id="cd06171">
    <property type="entry name" value="Sigma70_r4"/>
    <property type="match status" value="1"/>
</dbReference>
<dbReference type="InterPro" id="IPR007630">
    <property type="entry name" value="RNA_pol_sigma70_r4"/>
</dbReference>
<evidence type="ECO:0000313" key="10">
    <source>
        <dbReference type="EMBL" id="QQP88341.1"/>
    </source>
</evidence>
<keyword evidence="2" id="KW-0963">Cytoplasm</keyword>
<keyword evidence="11" id="KW-1185">Reference proteome</keyword>
<dbReference type="InterPro" id="IPR012759">
    <property type="entry name" value="RNA_pol_sigma_RpoH_proteobac"/>
</dbReference>
<comment type="similarity">
    <text evidence="1">Belongs to the sigma-70 factor family.</text>
</comment>
<dbReference type="NCBIfam" id="TIGR02937">
    <property type="entry name" value="sigma70-ECF"/>
    <property type="match status" value="1"/>
</dbReference>
<dbReference type="NCBIfam" id="NF005143">
    <property type="entry name" value="PRK06596.1"/>
    <property type="match status" value="1"/>
</dbReference>
<evidence type="ECO:0000256" key="1">
    <source>
        <dbReference type="ARBA" id="ARBA00007788"/>
    </source>
</evidence>
<organism evidence="10 11">
    <name type="scientific">Skermanella cutis</name>
    <dbReference type="NCBI Taxonomy" id="2775420"/>
    <lineage>
        <taxon>Bacteria</taxon>
        <taxon>Pseudomonadati</taxon>
        <taxon>Pseudomonadota</taxon>
        <taxon>Alphaproteobacteria</taxon>
        <taxon>Rhodospirillales</taxon>
        <taxon>Azospirillaceae</taxon>
        <taxon>Skermanella</taxon>
    </lineage>
</organism>
<evidence type="ECO:0000256" key="6">
    <source>
        <dbReference type="ARBA" id="ARBA00023125"/>
    </source>
</evidence>
<dbReference type="SUPFAM" id="SSF88659">
    <property type="entry name" value="Sigma3 and sigma4 domains of RNA polymerase sigma factors"/>
    <property type="match status" value="1"/>
</dbReference>
<name>A0ABX7B239_9PROT</name>
<dbReference type="InterPro" id="IPR014284">
    <property type="entry name" value="RNA_pol_sigma-70_dom"/>
</dbReference>
<dbReference type="InterPro" id="IPR009042">
    <property type="entry name" value="RNA_pol_sigma70_r1_2"/>
</dbReference>
<dbReference type="Pfam" id="PF04545">
    <property type="entry name" value="Sigma70_r4"/>
    <property type="match status" value="1"/>
</dbReference>
<evidence type="ECO:0000256" key="7">
    <source>
        <dbReference type="ARBA" id="ARBA00023163"/>
    </source>
</evidence>
<evidence type="ECO:0000313" key="11">
    <source>
        <dbReference type="Proteomes" id="UP000595197"/>
    </source>
</evidence>
<dbReference type="PANTHER" id="PTHR30376:SF3">
    <property type="entry name" value="RNA POLYMERASE SIGMA FACTOR RPOH"/>
    <property type="match status" value="1"/>
</dbReference>
<evidence type="ECO:0000256" key="8">
    <source>
        <dbReference type="NCBIfam" id="TIGR02392"/>
    </source>
</evidence>
<dbReference type="EMBL" id="CP067420">
    <property type="protein sequence ID" value="QQP88341.1"/>
    <property type="molecule type" value="Genomic_DNA"/>
</dbReference>
<dbReference type="PRINTS" id="PR00046">
    <property type="entry name" value="SIGMA70FCT"/>
</dbReference>
<dbReference type="InterPro" id="IPR013324">
    <property type="entry name" value="RNA_pol_sigma_r3/r4-like"/>
</dbReference>
<keyword evidence="4" id="KW-0346">Stress response</keyword>
<protein>
    <recommendedName>
        <fullName evidence="8">RNA polymerase sigma factor RpoH</fullName>
    </recommendedName>
</protein>
<keyword evidence="6" id="KW-0238">DNA-binding</keyword>
<dbReference type="NCBIfam" id="TIGR02392">
    <property type="entry name" value="rpoH_proteo"/>
    <property type="match status" value="1"/>
</dbReference>
<dbReference type="Gene3D" id="1.10.601.10">
    <property type="entry name" value="RNA Polymerase Primary Sigma Factor"/>
    <property type="match status" value="1"/>
</dbReference>
<keyword evidence="3" id="KW-0805">Transcription regulation</keyword>
<keyword evidence="5" id="KW-0731">Sigma factor</keyword>
<evidence type="ECO:0000256" key="5">
    <source>
        <dbReference type="ARBA" id="ARBA00023082"/>
    </source>
</evidence>
<evidence type="ECO:0000256" key="3">
    <source>
        <dbReference type="ARBA" id="ARBA00023015"/>
    </source>
</evidence>
<dbReference type="PANTHER" id="PTHR30376">
    <property type="entry name" value="SIGMA FACTOR RPOH HEAT SHOCK RELATED"/>
    <property type="match status" value="1"/>
</dbReference>
<gene>
    <name evidence="10" type="primary">rpoH</name>
    <name evidence="10" type="ORF">IGS68_20145</name>
</gene>
<keyword evidence="7" id="KW-0804">Transcription</keyword>
<dbReference type="Proteomes" id="UP000595197">
    <property type="component" value="Chromosome"/>
</dbReference>
<dbReference type="SUPFAM" id="SSF88946">
    <property type="entry name" value="Sigma2 domain of RNA polymerase sigma factors"/>
    <property type="match status" value="1"/>
</dbReference>
<dbReference type="InterPro" id="IPR007627">
    <property type="entry name" value="RNA_pol_sigma70_r2"/>
</dbReference>
<proteinExistence type="inferred from homology"/>
<feature type="domain" description="RNA polymerase sigma-70" evidence="9">
    <location>
        <begin position="252"/>
        <end position="278"/>
    </location>
</feature>
<accession>A0ABX7B239</accession>
<dbReference type="InterPro" id="IPR013325">
    <property type="entry name" value="RNA_pol_sigma_r2"/>
</dbReference>
<dbReference type="Pfam" id="PF04542">
    <property type="entry name" value="Sigma70_r2"/>
    <property type="match status" value="1"/>
</dbReference>